<dbReference type="InterPro" id="IPR038158">
    <property type="entry name" value="H-NOX_domain_sf"/>
</dbReference>
<dbReference type="STRING" id="10195.A0A3M7R5F1"/>
<evidence type="ECO:0000256" key="4">
    <source>
        <dbReference type="ARBA" id="ARBA00022490"/>
    </source>
</evidence>
<dbReference type="GO" id="GO:0008074">
    <property type="term" value="C:guanylate cyclase complex, soluble"/>
    <property type="evidence" value="ECO:0007669"/>
    <property type="project" value="TreeGrafter"/>
</dbReference>
<dbReference type="GO" id="GO:0005525">
    <property type="term" value="F:GTP binding"/>
    <property type="evidence" value="ECO:0007669"/>
    <property type="project" value="UniProtKB-KW"/>
</dbReference>
<evidence type="ECO:0000256" key="5">
    <source>
        <dbReference type="ARBA" id="ARBA00022617"/>
    </source>
</evidence>
<dbReference type="AlphaFoldDB" id="A0A3M7R5F1"/>
<keyword evidence="6" id="KW-0479">Metal-binding</keyword>
<evidence type="ECO:0000256" key="17">
    <source>
        <dbReference type="SAM" id="Coils"/>
    </source>
</evidence>
<keyword evidence="4" id="KW-0963">Cytoplasm</keyword>
<dbReference type="InterPro" id="IPR029787">
    <property type="entry name" value="Nucleotide_cyclase"/>
</dbReference>
<feature type="coiled-coil region" evidence="17">
    <location>
        <begin position="362"/>
        <end position="389"/>
    </location>
</feature>
<keyword evidence="7" id="KW-0547">Nucleotide-binding</keyword>
<evidence type="ECO:0000313" key="20">
    <source>
        <dbReference type="Proteomes" id="UP000276133"/>
    </source>
</evidence>
<dbReference type="Gene3D" id="3.30.70.1230">
    <property type="entry name" value="Nucleotide cyclase"/>
    <property type="match status" value="1"/>
</dbReference>
<dbReference type="FunFam" id="3.30.450.260:FF:000002">
    <property type="entry name" value="guanylate cyclase soluble subunit alpha-2"/>
    <property type="match status" value="1"/>
</dbReference>
<keyword evidence="9" id="KW-0342">GTP-binding</keyword>
<keyword evidence="5" id="KW-0349">Heme</keyword>
<dbReference type="InterPro" id="IPR001054">
    <property type="entry name" value="A/G_cyclase"/>
</dbReference>
<evidence type="ECO:0000256" key="6">
    <source>
        <dbReference type="ARBA" id="ARBA00022723"/>
    </source>
</evidence>
<organism evidence="19 20">
    <name type="scientific">Brachionus plicatilis</name>
    <name type="common">Marine rotifer</name>
    <name type="synonym">Brachionus muelleri</name>
    <dbReference type="NCBI Taxonomy" id="10195"/>
    <lineage>
        <taxon>Eukaryota</taxon>
        <taxon>Metazoa</taxon>
        <taxon>Spiralia</taxon>
        <taxon>Gnathifera</taxon>
        <taxon>Rotifera</taxon>
        <taxon>Eurotatoria</taxon>
        <taxon>Monogononta</taxon>
        <taxon>Pseudotrocha</taxon>
        <taxon>Ploima</taxon>
        <taxon>Brachionidae</taxon>
        <taxon>Brachionus</taxon>
    </lineage>
</organism>
<evidence type="ECO:0000256" key="11">
    <source>
        <dbReference type="ARBA" id="ARBA00023293"/>
    </source>
</evidence>
<dbReference type="InterPro" id="IPR018297">
    <property type="entry name" value="A/G_cyclase_CS"/>
</dbReference>
<feature type="domain" description="Guanylate cyclase" evidence="18">
    <location>
        <begin position="417"/>
        <end position="546"/>
    </location>
</feature>
<evidence type="ECO:0000259" key="18">
    <source>
        <dbReference type="PROSITE" id="PS50125"/>
    </source>
</evidence>
<keyword evidence="20" id="KW-1185">Reference proteome</keyword>
<dbReference type="GO" id="GO:0004383">
    <property type="term" value="F:guanylate cyclase activity"/>
    <property type="evidence" value="ECO:0007669"/>
    <property type="project" value="UniProtKB-EC"/>
</dbReference>
<evidence type="ECO:0000256" key="7">
    <source>
        <dbReference type="ARBA" id="ARBA00022741"/>
    </source>
</evidence>
<keyword evidence="11" id="KW-0141">cGMP biosynthesis</keyword>
<dbReference type="PANTHER" id="PTHR45655:SF2">
    <property type="entry name" value="GUANYLATE CYCLASE SOLUBLE SUBUNIT BETA-1"/>
    <property type="match status" value="1"/>
</dbReference>
<evidence type="ECO:0000256" key="2">
    <source>
        <dbReference type="ARBA" id="ARBA00004496"/>
    </source>
</evidence>
<name>A0A3M7R5F1_BRAPC</name>
<evidence type="ECO:0000313" key="19">
    <source>
        <dbReference type="EMBL" id="RNA18631.1"/>
    </source>
</evidence>
<comment type="function">
    <text evidence="12">Mediates responses to nitric oxide (NO) by catalyzing the biosynthesis of the signaling molecule cGMP.</text>
</comment>
<dbReference type="PROSITE" id="PS00452">
    <property type="entry name" value="GUANYLATE_CYCLASE_1"/>
    <property type="match status" value="1"/>
</dbReference>
<comment type="cofactor">
    <cofactor evidence="1">
        <name>heme</name>
        <dbReference type="ChEBI" id="CHEBI:30413"/>
    </cofactor>
</comment>
<dbReference type="InterPro" id="IPR011645">
    <property type="entry name" value="HNOB_dom_associated"/>
</dbReference>
<dbReference type="SUPFAM" id="SSF55073">
    <property type="entry name" value="Nucleotide cyclase"/>
    <property type="match status" value="1"/>
</dbReference>
<evidence type="ECO:0000256" key="10">
    <source>
        <dbReference type="ARBA" id="ARBA00023239"/>
    </source>
</evidence>
<dbReference type="PROSITE" id="PS50125">
    <property type="entry name" value="GUANYLATE_CYCLASE_2"/>
    <property type="match status" value="1"/>
</dbReference>
<dbReference type="Proteomes" id="UP000276133">
    <property type="component" value="Unassembled WGS sequence"/>
</dbReference>
<dbReference type="InterPro" id="IPR042463">
    <property type="entry name" value="HNOB_dom_associated_sf"/>
</dbReference>
<comment type="subcellular location">
    <subcellularLocation>
        <location evidence="2">Cytoplasm</location>
    </subcellularLocation>
</comment>
<dbReference type="Gene3D" id="3.90.1520.10">
    <property type="entry name" value="H-NOX domain"/>
    <property type="match status" value="1"/>
</dbReference>
<reference evidence="19 20" key="1">
    <citation type="journal article" date="2018" name="Sci. Rep.">
        <title>Genomic signatures of local adaptation to the degree of environmental predictability in rotifers.</title>
        <authorList>
            <person name="Franch-Gras L."/>
            <person name="Hahn C."/>
            <person name="Garcia-Roger E.M."/>
            <person name="Carmona M.J."/>
            <person name="Serra M."/>
            <person name="Gomez A."/>
        </authorList>
    </citation>
    <scope>NUCLEOTIDE SEQUENCE [LARGE SCALE GENOMIC DNA]</scope>
    <source>
        <strain evidence="19">HYR1</strain>
    </source>
</reference>
<dbReference type="CDD" id="cd07302">
    <property type="entry name" value="CHD"/>
    <property type="match status" value="1"/>
</dbReference>
<protein>
    <recommendedName>
        <fullName evidence="13">Guanylate cyclase soluble subunit beta-1</fullName>
        <ecNumber evidence="3">4.6.1.2</ecNumber>
    </recommendedName>
    <alternativeName>
        <fullName evidence="14">Guanylate cyclase soluble subunit beta-3</fullName>
    </alternativeName>
    <alternativeName>
        <fullName evidence="15">Soluble guanylate cyclase small subunit</fullName>
    </alternativeName>
</protein>
<dbReference type="EC" id="4.6.1.2" evidence="3"/>
<comment type="caution">
    <text evidence="19">The sequence shown here is derived from an EMBL/GenBank/DDBJ whole genome shotgun (WGS) entry which is preliminary data.</text>
</comment>
<dbReference type="PANTHER" id="PTHR45655">
    <property type="entry name" value="GUANYLATE CYCLASE SOLUBLE SUBUNIT BETA-2"/>
    <property type="match status" value="1"/>
</dbReference>
<comment type="similarity">
    <text evidence="16">Belongs to the adenylyl cyclase class-4/guanylyl cyclase family.</text>
</comment>
<dbReference type="EMBL" id="REGN01004196">
    <property type="protein sequence ID" value="RNA18631.1"/>
    <property type="molecule type" value="Genomic_DNA"/>
</dbReference>
<dbReference type="GO" id="GO:0019934">
    <property type="term" value="P:cGMP-mediated signaling"/>
    <property type="evidence" value="ECO:0007669"/>
    <property type="project" value="TreeGrafter"/>
</dbReference>
<dbReference type="GO" id="GO:0046872">
    <property type="term" value="F:metal ion binding"/>
    <property type="evidence" value="ECO:0007669"/>
    <property type="project" value="UniProtKB-KW"/>
</dbReference>
<evidence type="ECO:0000256" key="9">
    <source>
        <dbReference type="ARBA" id="ARBA00023134"/>
    </source>
</evidence>
<dbReference type="Pfam" id="PF00211">
    <property type="entry name" value="Guanylate_cyc"/>
    <property type="match status" value="1"/>
</dbReference>
<keyword evidence="10 16" id="KW-0456">Lyase</keyword>
<dbReference type="SMART" id="SM00044">
    <property type="entry name" value="CYCc"/>
    <property type="match status" value="1"/>
</dbReference>
<evidence type="ECO:0000256" key="1">
    <source>
        <dbReference type="ARBA" id="ARBA00001971"/>
    </source>
</evidence>
<dbReference type="FunFam" id="3.30.70.1230:FF:000005">
    <property type="entry name" value="Guanylate cyclase soluble subunit beta-1"/>
    <property type="match status" value="1"/>
</dbReference>
<evidence type="ECO:0000256" key="3">
    <source>
        <dbReference type="ARBA" id="ARBA00012202"/>
    </source>
</evidence>
<dbReference type="SUPFAM" id="SSF111126">
    <property type="entry name" value="Ligand-binding domain in the NO signalling and Golgi transport"/>
    <property type="match status" value="1"/>
</dbReference>
<dbReference type="Pfam" id="PF07701">
    <property type="entry name" value="HNOBA"/>
    <property type="match status" value="1"/>
</dbReference>
<dbReference type="Gene3D" id="3.30.450.260">
    <property type="entry name" value="Haem NO binding associated domain"/>
    <property type="match status" value="1"/>
</dbReference>
<proteinExistence type="inferred from homology"/>
<accession>A0A3M7R5F1</accession>
<dbReference type="FunFam" id="3.90.1520.10:FF:000012">
    <property type="entry name" value="Chromosome undetermined SCAF14725, whole genome shotgun sequence"/>
    <property type="match status" value="1"/>
</dbReference>
<dbReference type="Gene3D" id="6.10.250.780">
    <property type="match status" value="1"/>
</dbReference>
<gene>
    <name evidence="19" type="ORF">BpHYR1_020237</name>
</gene>
<dbReference type="InterPro" id="IPR024096">
    <property type="entry name" value="NO_sig/Golgi_transp_ligand-bd"/>
</dbReference>
<keyword evidence="8" id="KW-0408">Iron</keyword>
<evidence type="ECO:0000256" key="16">
    <source>
        <dbReference type="RuleBase" id="RU000405"/>
    </source>
</evidence>
<evidence type="ECO:0000256" key="8">
    <source>
        <dbReference type="ARBA" id="ARBA00023004"/>
    </source>
</evidence>
<sequence length="625" mass="72141">MYGFVNFALEELVLRNFGDEIWIKIKKDAGVELEGHFMIRVVYDDNITYSLVVAASKILNLPANSILELFGQFFFEFCVESGYDKILSLLGSTTKIFLENLDALHDHLSTIYPGMNAPSFRCTEKSDGRFILHYYSDRPGLEFIVIGLVKTVALKLHKTEVECKIIKSKGEEGCDHVQFEIIEKNELVDKKEKNVDKKVHAPLSMDNKKVMSPKSFCNAFPFHVIFDRNMKIIQYGTSIGRLIPELKNINCRLTDIFTIIRPHINLEFQQIYSQIMSVFVLARKNDPYAKSKNLTEENCTRFKGQMVYLPEKQLILFQCSPAIMSLEDLFNRGMKISDIPLHDANRDLILLNENWEEQWKCTQKLEILTEKLKKALNELELEKKKTENLLYSVLPPSIAQQLKQNKPVMPARFEQVSLMFCGIQDFGNICAKYSNDSQHIVNLLNTVFTKFDEKITKYPEIYKVETVGDKYMAVCGLPEKVDFHTKHLCLAALDIMDCVSEIQYKQEKIVITIGINCGEIVTGVIGKRMPRFCLFGDTVNLTSRCESTGIKGRINLSEFAYENLIKPDYFDPSFNLEYRGDVQMKGKPRPIKMWLLSRKMNRFNNENIYECPFSAKFSKFKLSDF</sequence>
<dbReference type="GO" id="GO:0070482">
    <property type="term" value="P:response to oxygen levels"/>
    <property type="evidence" value="ECO:0007669"/>
    <property type="project" value="TreeGrafter"/>
</dbReference>
<evidence type="ECO:0000256" key="15">
    <source>
        <dbReference type="ARBA" id="ARBA00043208"/>
    </source>
</evidence>
<evidence type="ECO:0000256" key="12">
    <source>
        <dbReference type="ARBA" id="ARBA00037442"/>
    </source>
</evidence>
<dbReference type="OrthoDB" id="6127067at2759"/>
<dbReference type="GO" id="GO:0020037">
    <property type="term" value="F:heme binding"/>
    <property type="evidence" value="ECO:0007669"/>
    <property type="project" value="InterPro"/>
</dbReference>
<evidence type="ECO:0000256" key="14">
    <source>
        <dbReference type="ARBA" id="ARBA00041698"/>
    </source>
</evidence>
<keyword evidence="17" id="KW-0175">Coiled coil</keyword>
<dbReference type="InterPro" id="IPR011644">
    <property type="entry name" value="Heme_NO-bd"/>
</dbReference>
<evidence type="ECO:0000256" key="13">
    <source>
        <dbReference type="ARBA" id="ARBA00039698"/>
    </source>
</evidence>
<dbReference type="Pfam" id="PF07700">
    <property type="entry name" value="HNOB"/>
    <property type="match status" value="1"/>
</dbReference>